<dbReference type="GO" id="GO:0006020">
    <property type="term" value="P:inositol metabolic process"/>
    <property type="evidence" value="ECO:0007669"/>
    <property type="project" value="TreeGrafter"/>
</dbReference>
<accession>A0A914PA47</accession>
<dbReference type="Gene3D" id="3.30.540.10">
    <property type="entry name" value="Fructose-1,6-Bisphosphatase, subunit A, domain 1"/>
    <property type="match status" value="1"/>
</dbReference>
<dbReference type="PANTHER" id="PTHR20854:SF4">
    <property type="entry name" value="INOSITOL-1-MONOPHOSPHATASE-RELATED"/>
    <property type="match status" value="1"/>
</dbReference>
<dbReference type="WBParaSite" id="PDA_v2.g14935.t1">
    <property type="protein sequence ID" value="PDA_v2.g14935.t1"/>
    <property type="gene ID" value="PDA_v2.g14935"/>
</dbReference>
<name>A0A914PA47_9BILA</name>
<keyword evidence="2" id="KW-1185">Reference proteome</keyword>
<evidence type="ECO:0000313" key="2">
    <source>
        <dbReference type="Proteomes" id="UP000887578"/>
    </source>
</evidence>
<dbReference type="InterPro" id="IPR000760">
    <property type="entry name" value="Inositol_monophosphatase-like"/>
</dbReference>
<dbReference type="GO" id="GO:0007165">
    <property type="term" value="P:signal transduction"/>
    <property type="evidence" value="ECO:0007669"/>
    <property type="project" value="TreeGrafter"/>
</dbReference>
<dbReference type="PANTHER" id="PTHR20854">
    <property type="entry name" value="INOSITOL MONOPHOSPHATASE"/>
    <property type="match status" value="1"/>
</dbReference>
<protein>
    <submittedName>
        <fullName evidence="3">Inositol monophosphatase</fullName>
    </submittedName>
</protein>
<dbReference type="Pfam" id="PF00459">
    <property type="entry name" value="Inositol_P"/>
    <property type="match status" value="1"/>
</dbReference>
<evidence type="ECO:0000256" key="1">
    <source>
        <dbReference type="ARBA" id="ARBA00009759"/>
    </source>
</evidence>
<dbReference type="Proteomes" id="UP000887578">
    <property type="component" value="Unplaced"/>
</dbReference>
<reference evidence="3" key="1">
    <citation type="submission" date="2022-11" db="UniProtKB">
        <authorList>
            <consortium name="WormBaseParasite"/>
        </authorList>
    </citation>
    <scope>IDENTIFICATION</scope>
</reference>
<organism evidence="2 3">
    <name type="scientific">Panagrolaimus davidi</name>
    <dbReference type="NCBI Taxonomy" id="227884"/>
    <lineage>
        <taxon>Eukaryota</taxon>
        <taxon>Metazoa</taxon>
        <taxon>Ecdysozoa</taxon>
        <taxon>Nematoda</taxon>
        <taxon>Chromadorea</taxon>
        <taxon>Rhabditida</taxon>
        <taxon>Tylenchina</taxon>
        <taxon>Panagrolaimomorpha</taxon>
        <taxon>Panagrolaimoidea</taxon>
        <taxon>Panagrolaimidae</taxon>
        <taxon>Panagrolaimus</taxon>
    </lineage>
</organism>
<proteinExistence type="inferred from homology"/>
<dbReference type="AlphaFoldDB" id="A0A914PA47"/>
<dbReference type="SUPFAM" id="SSF56655">
    <property type="entry name" value="Carbohydrate phosphatase"/>
    <property type="match status" value="1"/>
</dbReference>
<dbReference type="GO" id="GO:0008934">
    <property type="term" value="F:inositol monophosphate 1-phosphatase activity"/>
    <property type="evidence" value="ECO:0007669"/>
    <property type="project" value="TreeGrafter"/>
</dbReference>
<evidence type="ECO:0000313" key="3">
    <source>
        <dbReference type="WBParaSite" id="PDA_v2.g14935.t1"/>
    </source>
</evidence>
<sequence length="66" mass="7353">MPDLDKYFLTAMQLVKKAGQLTRAAFEQPVVVVHTKASSTDLVTETDRAVETLLITGLKQEFPECK</sequence>
<comment type="similarity">
    <text evidence="1">Belongs to the inositol monophosphatase superfamily.</text>
</comment>